<comment type="caution">
    <text evidence="1">The sequence shown here is derived from an EMBL/GenBank/DDBJ whole genome shotgun (WGS) entry which is preliminary data.</text>
</comment>
<reference evidence="1" key="1">
    <citation type="submission" date="2020-05" db="EMBL/GenBank/DDBJ databases">
        <title>Identification of trans-AT polyketide cluster in two marine bacteria, producers of a novel glutaramide-containing polyketide sesbanimide D and analogs.</title>
        <authorList>
            <person name="Kacar D."/>
            <person name="Rodriguez P."/>
            <person name="Canedo L."/>
            <person name="Gonzalez E."/>
            <person name="Galan B."/>
            <person name="De La Calle F."/>
            <person name="Garcia J.L."/>
        </authorList>
    </citation>
    <scope>NUCLEOTIDE SEQUENCE</scope>
    <source>
        <strain evidence="1">PHM038</strain>
    </source>
</reference>
<gene>
    <name evidence="1" type="ORF">HK439_16325</name>
</gene>
<proteinExistence type="predicted"/>
<name>A0A926P1R6_9HYPH</name>
<dbReference type="EMBL" id="JABFCZ010000018">
    <property type="protein sequence ID" value="MBD1547835.1"/>
    <property type="molecule type" value="Genomic_DNA"/>
</dbReference>
<protein>
    <submittedName>
        <fullName evidence="1">Uncharacterized protein</fullName>
    </submittedName>
</protein>
<dbReference type="Proteomes" id="UP000598467">
    <property type="component" value="Unassembled WGS sequence"/>
</dbReference>
<sequence>MLLAALPDGAYAQDNEDGWVSDFEGLRHFSGMRCPDVVGGFLRSKVLGADSDRMAGCIYYGEDGMTAVLRQHLLGTGTAEARKYMKNYKAAGFREIALTGVAQSGISFVTRDWTQATQCETLWHFAGKKADYTLWLTYSLPGQETIVGPAVAAFTETLNRQN</sequence>
<accession>A0A926P1R6</accession>
<organism evidence="1 2">
    <name type="scientific">Roseibium aggregatum</name>
    <dbReference type="NCBI Taxonomy" id="187304"/>
    <lineage>
        <taxon>Bacteria</taxon>
        <taxon>Pseudomonadati</taxon>
        <taxon>Pseudomonadota</taxon>
        <taxon>Alphaproteobacteria</taxon>
        <taxon>Hyphomicrobiales</taxon>
        <taxon>Stappiaceae</taxon>
        <taxon>Roseibium</taxon>
    </lineage>
</organism>
<evidence type="ECO:0000313" key="1">
    <source>
        <dbReference type="EMBL" id="MBD1547835.1"/>
    </source>
</evidence>
<evidence type="ECO:0000313" key="2">
    <source>
        <dbReference type="Proteomes" id="UP000598467"/>
    </source>
</evidence>
<dbReference type="AlphaFoldDB" id="A0A926P1R6"/>